<name>A0AAN7WV13_ELEMC</name>
<protein>
    <submittedName>
        <fullName evidence="2">Uncharacterized protein</fullName>
    </submittedName>
</protein>
<feature type="region of interest" description="Disordered" evidence="1">
    <location>
        <begin position="59"/>
        <end position="92"/>
    </location>
</feature>
<gene>
    <name evidence="2" type="ORF">PBY51_016827</name>
</gene>
<dbReference type="Proteomes" id="UP001346869">
    <property type="component" value="Unassembled WGS sequence"/>
</dbReference>
<comment type="caution">
    <text evidence="2">The sequence shown here is derived from an EMBL/GenBank/DDBJ whole genome shotgun (WGS) entry which is preliminary data.</text>
</comment>
<evidence type="ECO:0000256" key="1">
    <source>
        <dbReference type="SAM" id="MobiDB-lite"/>
    </source>
</evidence>
<evidence type="ECO:0000313" key="3">
    <source>
        <dbReference type="Proteomes" id="UP001346869"/>
    </source>
</evidence>
<proteinExistence type="predicted"/>
<sequence length="150" mass="16331">MGFICPWFRLRWRSAAPLNLFRGNTVTMKSGLSVAFLLLLVTGTVSVRGFSLYDALRGKGKPQTETAKPTAGGFNLGDALGPDPTPTKLAGGNPDSGFIIDHALRPADTPCAGVNQEIVQALKMIIENQETELRMLQQITPPRSRFYGKR</sequence>
<accession>A0AAN7WV13</accession>
<organism evidence="2 3">
    <name type="scientific">Eleginops maclovinus</name>
    <name type="common">Patagonian blennie</name>
    <name type="synonym">Eleginus maclovinus</name>
    <dbReference type="NCBI Taxonomy" id="56733"/>
    <lineage>
        <taxon>Eukaryota</taxon>
        <taxon>Metazoa</taxon>
        <taxon>Chordata</taxon>
        <taxon>Craniata</taxon>
        <taxon>Vertebrata</taxon>
        <taxon>Euteleostomi</taxon>
        <taxon>Actinopterygii</taxon>
        <taxon>Neopterygii</taxon>
        <taxon>Teleostei</taxon>
        <taxon>Neoteleostei</taxon>
        <taxon>Acanthomorphata</taxon>
        <taxon>Eupercaria</taxon>
        <taxon>Perciformes</taxon>
        <taxon>Notothenioidei</taxon>
        <taxon>Eleginopidae</taxon>
        <taxon>Eleginops</taxon>
    </lineage>
</organism>
<dbReference type="AlphaFoldDB" id="A0AAN7WV13"/>
<keyword evidence="3" id="KW-1185">Reference proteome</keyword>
<reference evidence="2 3" key="2">
    <citation type="journal article" date="2023" name="Mol. Biol. Evol.">
        <title>Genomics of Secondarily Temperate Adaptation in the Only Non-Antarctic Icefish.</title>
        <authorList>
            <person name="Rivera-Colon A.G."/>
            <person name="Rayamajhi N."/>
            <person name="Minhas B.F."/>
            <person name="Madrigal G."/>
            <person name="Bilyk K.T."/>
            <person name="Yoon V."/>
            <person name="Hune M."/>
            <person name="Gregory S."/>
            <person name="Cheng C.H.C."/>
            <person name="Catchen J.M."/>
        </authorList>
    </citation>
    <scope>NUCLEOTIDE SEQUENCE [LARGE SCALE GENOMIC DNA]</scope>
    <source>
        <strain evidence="2">JMC-PN-2008</strain>
    </source>
</reference>
<dbReference type="EMBL" id="JAUZQC010000026">
    <property type="protein sequence ID" value="KAK5847720.1"/>
    <property type="molecule type" value="Genomic_DNA"/>
</dbReference>
<reference evidence="2 3" key="1">
    <citation type="journal article" date="2023" name="Genes (Basel)">
        <title>Chromosome-Level Genome Assembly and Circadian Gene Repertoire of the Patagonia Blennie Eleginops maclovinus-The Closest Ancestral Proxy of Antarctic Cryonotothenioids.</title>
        <authorList>
            <person name="Cheng C.C."/>
            <person name="Rivera-Colon A.G."/>
            <person name="Minhas B.F."/>
            <person name="Wilson L."/>
            <person name="Rayamajhi N."/>
            <person name="Vargas-Chacoff L."/>
            <person name="Catchen J.M."/>
        </authorList>
    </citation>
    <scope>NUCLEOTIDE SEQUENCE [LARGE SCALE GENOMIC DNA]</scope>
    <source>
        <strain evidence="2">JMC-PN-2008</strain>
    </source>
</reference>
<evidence type="ECO:0000313" key="2">
    <source>
        <dbReference type="EMBL" id="KAK5847720.1"/>
    </source>
</evidence>